<dbReference type="Gene3D" id="3.30.2350.10">
    <property type="entry name" value="Pseudouridine synthase"/>
    <property type="match status" value="1"/>
</dbReference>
<evidence type="ECO:0000256" key="1">
    <source>
        <dbReference type="ARBA" id="ARBA00000073"/>
    </source>
</evidence>
<feature type="domain" description="RNA-binding S4" evidence="7">
    <location>
        <begin position="13"/>
        <end position="74"/>
    </location>
</feature>
<dbReference type="CDD" id="cd02869">
    <property type="entry name" value="PseudoU_synth_RluA_like"/>
    <property type="match status" value="1"/>
</dbReference>
<evidence type="ECO:0000313" key="8">
    <source>
        <dbReference type="EMBL" id="HIU28504.1"/>
    </source>
</evidence>
<evidence type="ECO:0000256" key="4">
    <source>
        <dbReference type="ARBA" id="ARBA00031870"/>
    </source>
</evidence>
<keyword evidence="3" id="KW-0413">Isomerase</keyword>
<dbReference type="InterPro" id="IPR036986">
    <property type="entry name" value="S4_RNA-bd_sf"/>
</dbReference>
<gene>
    <name evidence="8" type="ORF">IAD16_09020</name>
</gene>
<dbReference type="Proteomes" id="UP000824091">
    <property type="component" value="Unassembled WGS sequence"/>
</dbReference>
<dbReference type="Gene3D" id="3.10.290.10">
    <property type="entry name" value="RNA-binding S4 domain"/>
    <property type="match status" value="1"/>
</dbReference>
<accession>A0A9D1I5F4</accession>
<dbReference type="AlphaFoldDB" id="A0A9D1I5F4"/>
<proteinExistence type="inferred from homology"/>
<evidence type="ECO:0000256" key="5">
    <source>
        <dbReference type="ARBA" id="ARBA00033164"/>
    </source>
</evidence>
<keyword evidence="6" id="KW-0694">RNA-binding</keyword>
<evidence type="ECO:0000256" key="2">
    <source>
        <dbReference type="ARBA" id="ARBA00010876"/>
    </source>
</evidence>
<dbReference type="InterPro" id="IPR020103">
    <property type="entry name" value="PsdUridine_synth_cat_dom_sf"/>
</dbReference>
<dbReference type="EMBL" id="DVMO01000141">
    <property type="protein sequence ID" value="HIU28504.1"/>
    <property type="molecule type" value="Genomic_DNA"/>
</dbReference>
<dbReference type="PROSITE" id="PS01129">
    <property type="entry name" value="PSI_RLU"/>
    <property type="match status" value="1"/>
</dbReference>
<name>A0A9D1I5F4_9FIRM</name>
<sequence length="326" mass="37179">MIKITVMENQGDQRLDRFLKKYLANAPLSYIYRLIRKDVKVNNRRSTPEAIIKNGDEITLYISEEQAAALKKQKKQVKAKKQFSVIYEDDNILLVSKPLGLLTHGDSREKKDHLANQVAGYLIEKGEYDPYRDEAFSPAPVNRLDRNTTGLVIFGKNSAALRELSAMLRGRNGIEKSYLTITSGHIKEPLRMLDSMTKDSQRNIVTVGAKDDGGKLMESYVEPIMRTQKGRPFTLAEVTIRTGRTHQIRAQLAKAGYPLIGDSKYGNRTVNAFVRREYDLTTQLLHAFRIRFASCREDGPLAYMQGKEFICEPPERFTRIKKDIFG</sequence>
<dbReference type="InterPro" id="IPR006224">
    <property type="entry name" value="PsdUridine_synth_RluA-like_CS"/>
</dbReference>
<evidence type="ECO:0000313" key="9">
    <source>
        <dbReference type="Proteomes" id="UP000824091"/>
    </source>
</evidence>
<comment type="caution">
    <text evidence="8">The sequence shown here is derived from an EMBL/GenBank/DDBJ whole genome shotgun (WGS) entry which is preliminary data.</text>
</comment>
<protein>
    <recommendedName>
        <fullName evidence="4">RNA pseudouridylate synthase</fullName>
    </recommendedName>
    <alternativeName>
        <fullName evidence="5">RNA-uridine isomerase</fullName>
    </alternativeName>
</protein>
<dbReference type="GO" id="GO:0003723">
    <property type="term" value="F:RNA binding"/>
    <property type="evidence" value="ECO:0007669"/>
    <property type="project" value="UniProtKB-KW"/>
</dbReference>
<dbReference type="PROSITE" id="PS50889">
    <property type="entry name" value="S4"/>
    <property type="match status" value="1"/>
</dbReference>
<dbReference type="SUPFAM" id="SSF55120">
    <property type="entry name" value="Pseudouridine synthase"/>
    <property type="match status" value="1"/>
</dbReference>
<evidence type="ECO:0000259" key="7">
    <source>
        <dbReference type="SMART" id="SM00363"/>
    </source>
</evidence>
<organism evidence="8 9">
    <name type="scientific">Candidatus Fimisoma avicola</name>
    <dbReference type="NCBI Taxonomy" id="2840826"/>
    <lineage>
        <taxon>Bacteria</taxon>
        <taxon>Bacillati</taxon>
        <taxon>Bacillota</taxon>
        <taxon>Clostridia</taxon>
        <taxon>Eubacteriales</taxon>
        <taxon>Candidatus Fimisoma</taxon>
    </lineage>
</organism>
<reference evidence="8" key="2">
    <citation type="journal article" date="2021" name="PeerJ">
        <title>Extensive microbial diversity within the chicken gut microbiome revealed by metagenomics and culture.</title>
        <authorList>
            <person name="Gilroy R."/>
            <person name="Ravi A."/>
            <person name="Getino M."/>
            <person name="Pursley I."/>
            <person name="Horton D.L."/>
            <person name="Alikhan N.F."/>
            <person name="Baker D."/>
            <person name="Gharbi K."/>
            <person name="Hall N."/>
            <person name="Watson M."/>
            <person name="Adriaenssens E.M."/>
            <person name="Foster-Nyarko E."/>
            <person name="Jarju S."/>
            <person name="Secka A."/>
            <person name="Antonio M."/>
            <person name="Oren A."/>
            <person name="Chaudhuri R.R."/>
            <person name="La Ragione R."/>
            <person name="Hildebrand F."/>
            <person name="Pallen M.J."/>
        </authorList>
    </citation>
    <scope>NUCLEOTIDE SEQUENCE</scope>
    <source>
        <strain evidence="8">11300</strain>
    </source>
</reference>
<dbReference type="CDD" id="cd00165">
    <property type="entry name" value="S4"/>
    <property type="match status" value="1"/>
</dbReference>
<dbReference type="SMART" id="SM00363">
    <property type="entry name" value="S4"/>
    <property type="match status" value="1"/>
</dbReference>
<dbReference type="InterPro" id="IPR006145">
    <property type="entry name" value="PsdUridine_synth_RsuA/RluA"/>
</dbReference>
<dbReference type="GO" id="GO:0000455">
    <property type="term" value="P:enzyme-directed rRNA pseudouridine synthesis"/>
    <property type="evidence" value="ECO:0007669"/>
    <property type="project" value="UniProtKB-ARBA"/>
</dbReference>
<dbReference type="InterPro" id="IPR050188">
    <property type="entry name" value="RluA_PseudoU_synthase"/>
</dbReference>
<dbReference type="GO" id="GO:0120159">
    <property type="term" value="F:rRNA pseudouridine synthase activity"/>
    <property type="evidence" value="ECO:0007669"/>
    <property type="project" value="UniProtKB-ARBA"/>
</dbReference>
<dbReference type="Pfam" id="PF00849">
    <property type="entry name" value="PseudoU_synth_2"/>
    <property type="match status" value="1"/>
</dbReference>
<reference evidence="8" key="1">
    <citation type="submission" date="2020-10" db="EMBL/GenBank/DDBJ databases">
        <authorList>
            <person name="Gilroy R."/>
        </authorList>
    </citation>
    <scope>NUCLEOTIDE SEQUENCE</scope>
    <source>
        <strain evidence="8">11300</strain>
    </source>
</reference>
<comment type="catalytic activity">
    <reaction evidence="1">
        <text>a uridine in RNA = a pseudouridine in RNA</text>
        <dbReference type="Rhea" id="RHEA:48348"/>
        <dbReference type="Rhea" id="RHEA-COMP:12068"/>
        <dbReference type="Rhea" id="RHEA-COMP:12069"/>
        <dbReference type="ChEBI" id="CHEBI:65314"/>
        <dbReference type="ChEBI" id="CHEBI:65315"/>
    </reaction>
</comment>
<dbReference type="InterPro" id="IPR002942">
    <property type="entry name" value="S4_RNA-bd"/>
</dbReference>
<dbReference type="PANTHER" id="PTHR21600">
    <property type="entry name" value="MITOCHONDRIAL RNA PSEUDOURIDINE SYNTHASE"/>
    <property type="match status" value="1"/>
</dbReference>
<comment type="similarity">
    <text evidence="2">Belongs to the pseudouridine synthase RluA family.</text>
</comment>
<evidence type="ECO:0000256" key="3">
    <source>
        <dbReference type="ARBA" id="ARBA00023235"/>
    </source>
</evidence>
<dbReference type="PANTHER" id="PTHR21600:SF83">
    <property type="entry name" value="PSEUDOURIDYLATE SYNTHASE RPUSD4, MITOCHONDRIAL"/>
    <property type="match status" value="1"/>
</dbReference>
<evidence type="ECO:0000256" key="6">
    <source>
        <dbReference type="PROSITE-ProRule" id="PRU00182"/>
    </source>
</evidence>